<evidence type="ECO:0000256" key="1">
    <source>
        <dbReference type="ARBA" id="ARBA00022741"/>
    </source>
</evidence>
<evidence type="ECO:0000259" key="4">
    <source>
        <dbReference type="PROSITE" id="PS51194"/>
    </source>
</evidence>
<dbReference type="PROSITE" id="PS51192">
    <property type="entry name" value="HELICASE_ATP_BIND_1"/>
    <property type="match status" value="1"/>
</dbReference>
<feature type="domain" description="Helicase ATP-binding" evidence="3">
    <location>
        <begin position="104"/>
        <end position="374"/>
    </location>
</feature>
<evidence type="ECO:0000313" key="6">
    <source>
        <dbReference type="Proteomes" id="UP001239265"/>
    </source>
</evidence>
<dbReference type="InterPro" id="IPR027417">
    <property type="entry name" value="P-loop_NTPase"/>
</dbReference>
<evidence type="ECO:0000256" key="2">
    <source>
        <dbReference type="ARBA" id="ARBA00022840"/>
    </source>
</evidence>
<dbReference type="SMART" id="SM00487">
    <property type="entry name" value="DEXDc"/>
    <property type="match status" value="1"/>
</dbReference>
<proteinExistence type="predicted"/>
<gene>
    <name evidence="5" type="ORF">QT385_16405</name>
</gene>
<sequence length="1713" mass="196934">MKENLFNIWNDLRITYQKYIDTSLFFSNKKLEDERNSLLSLEDTITKYPIIEFTPKYKEYDTIENICKELHLDPSFAVFAEKGLFPNYNEIKSKLYTHQYESLKTSVVDRKNLIVTTGTGSGKTECFLFPLLYDILNEKIKNKNTNKVHKSAVRGLILYPLNALAEDQMRRLRRTLSSEEVVNWFDKYLNKNYISFARYTGATPTTGDRNNSKTKSKNEKALKDLDKEWESLKSLMKEDDSISADYLLDIPNRNYPDIELCDRWSIQDLPPDIFITNYSMLNIILMRNEEQNIFEQTKQWLQESPDNIFHLVIDELHSYRGTSGTEVAYLVRLLLDRLGLNPNSRQLQFLCSSASMQDTPRVKKFIAGFFGIEENEVEKRFTIVKDNKKSKFQEKLEDIVAKDFFHLDNLDIKAIQNIFIDNKLLERLQLLISKPEEADKISTHLFPNDTLEDALIAFEQILTALTVLKDKNNNTLQPIRAHLFFRNVDGLWACSNPNCSEIDQKFLFIGRNVGKLYKRPQSKCVCGSTVLELLNCRQCGEIFLGSWVNKQDFNEDHKYKLLQDPSLDKDSFVNRVIYNNTEKKIKFKDLEDEKDLENWKPVNIDFKDNSWSYSRADFNALIFRGGSSYKGKYPNSCVCCGATVREDKVDENTLTPIHRHYTGVQKINQLMADGLMRALVKKNPNNAKLVLFSDSRQAAAKLAAGIELDHYKDLVRSLLLKNLDNETYFYKLLLDFLRGNISKEDRSMLRKKGRADSAIGDIYESIEELHDNPDKKKEEILSKEITLKARNGIAISSLVEKISYVLLQKGVNPGGPKDSLMTDSNKDPWHEQADFMANHFKEFQDKSLFGKIKKSLSDEIILSLLAGSRRSFESLNIGYVKPQFNSHPKYDDSFIINCIKLLGESYRLESAQSVSRFTSMPQKVWKYARACLNFNGYTSTFRSDFLELLNDNKLNRDDKFVLTSKNLNFVLNDGNLSSFICRTCSNIQLVNFANICTNCCNGTLEEANANKLSQILKRNYYLHLAKDQQYEDRRLHCEELSGQTDTGDGRKRQRLFQGRLFKSENKLVEEIDLLSVTTTMEAGVDIGSLTAVMMGNVPPQRFNYQQRVGRAGRRGSPVSIALTIAKGNSHDQTHYNESHRMVSATPSDPYLEMNREQILLRFINKEVLHHAFEGLDAKSSNVHGNFGKDWDWKNHKSKVKVFITDNKAKIIDIISFYKKGSNIAFSADEIYNNFIINLTDEIDEICALKVDFPQEDLSEKLANAGILPMFGFPTQVRSLYERTPSKLPAENVVSRSLSMSISEFAPGSEIVKDKRILKSVGVVSYITKFGKVVEDDFENSLRTGINRCVECKTIFSVKPTSGNCTQCGSSLEQLKTISPNGYCVDEDLQSKDFDGRFEFSARAGDVSLDPNSNLNSQQSIRNILVSSNTVPDQGIVHQLNDNNGDLFKLGNIRNSKKWVVKDLLHDTKTFVDNEDFYALISTQKTGVLALKLIETPLQFDLSPPNIYQKAIFLAWGYLIRKSICDELDIENSEFNIGYRISPDSKSHEIYLVETADNGAGYTNYLNGQQDIEVSKKVFIDNLIKKGRIYSALLKDSHSNDCFTSCYDCLRDYYNQKHHSMLNWRFALDLAELSSDKNAEMNFNQEYWGSFFKDYLSRLISNKYDGQLIHNQNIYSIKQRNGEYTLIQHPFWSKMYVSSLLNDKYNNWIQLMDI</sequence>
<name>A0ABD5BA06_ELIMR</name>
<keyword evidence="2" id="KW-0067">ATP-binding</keyword>
<dbReference type="InterPro" id="IPR014001">
    <property type="entry name" value="Helicase_ATP-bd"/>
</dbReference>
<evidence type="ECO:0000313" key="5">
    <source>
        <dbReference type="EMBL" id="MDQ8750239.1"/>
    </source>
</evidence>
<dbReference type="Pfam" id="PF00271">
    <property type="entry name" value="Helicase_C"/>
    <property type="match status" value="1"/>
</dbReference>
<feature type="domain" description="Helicase C-terminal" evidence="4">
    <location>
        <begin position="979"/>
        <end position="1166"/>
    </location>
</feature>
<comment type="caution">
    <text evidence="5">The sequence shown here is derived from an EMBL/GenBank/DDBJ whole genome shotgun (WGS) entry which is preliminary data.</text>
</comment>
<dbReference type="Proteomes" id="UP001239265">
    <property type="component" value="Unassembled WGS sequence"/>
</dbReference>
<keyword evidence="5" id="KW-0378">Hydrolase</keyword>
<protein>
    <submittedName>
        <fullName evidence="5">DEAD/DEAH box helicase</fullName>
    </submittedName>
</protein>
<dbReference type="GO" id="GO:0004386">
    <property type="term" value="F:helicase activity"/>
    <property type="evidence" value="ECO:0007669"/>
    <property type="project" value="UniProtKB-KW"/>
</dbReference>
<dbReference type="InterPro" id="IPR011545">
    <property type="entry name" value="DEAD/DEAH_box_helicase_dom"/>
</dbReference>
<dbReference type="GO" id="GO:0005524">
    <property type="term" value="F:ATP binding"/>
    <property type="evidence" value="ECO:0007669"/>
    <property type="project" value="UniProtKB-KW"/>
</dbReference>
<dbReference type="PANTHER" id="PTHR47957">
    <property type="entry name" value="ATP-DEPENDENT HELICASE HRQ1"/>
    <property type="match status" value="1"/>
</dbReference>
<reference evidence="5 6" key="1">
    <citation type="submission" date="2023-06" db="EMBL/GenBank/DDBJ databases">
        <title>Nosocomial Elizabethkingia miricola genome.</title>
        <authorList>
            <person name="Morgado S."/>
            <person name="Fonseca E."/>
            <person name="Freitas F."/>
            <person name="Vicente A.C."/>
        </authorList>
    </citation>
    <scope>NUCLEOTIDE SEQUENCE [LARGE SCALE GENOMIC DNA]</scope>
    <source>
        <strain evidence="5 6">EM15</strain>
    </source>
</reference>
<dbReference type="Gene3D" id="3.40.50.300">
    <property type="entry name" value="P-loop containing nucleotide triphosphate hydrolases"/>
    <property type="match status" value="2"/>
</dbReference>
<keyword evidence="5" id="KW-0347">Helicase</keyword>
<dbReference type="Pfam" id="PF00270">
    <property type="entry name" value="DEAD"/>
    <property type="match status" value="1"/>
</dbReference>
<dbReference type="PANTHER" id="PTHR47957:SF3">
    <property type="entry name" value="ATP-DEPENDENT HELICASE HRQ1"/>
    <property type="match status" value="1"/>
</dbReference>
<dbReference type="EMBL" id="JAUCQJ010000005">
    <property type="protein sequence ID" value="MDQ8750239.1"/>
    <property type="molecule type" value="Genomic_DNA"/>
</dbReference>
<dbReference type="InterPro" id="IPR001650">
    <property type="entry name" value="Helicase_C-like"/>
</dbReference>
<accession>A0ABD5BA06</accession>
<organism evidence="5 6">
    <name type="scientific">Elizabethkingia miricola</name>
    <name type="common">Chryseobacterium miricola</name>
    <dbReference type="NCBI Taxonomy" id="172045"/>
    <lineage>
        <taxon>Bacteria</taxon>
        <taxon>Pseudomonadati</taxon>
        <taxon>Bacteroidota</taxon>
        <taxon>Flavobacteriia</taxon>
        <taxon>Flavobacteriales</taxon>
        <taxon>Weeksellaceae</taxon>
        <taxon>Elizabethkingia</taxon>
    </lineage>
</organism>
<dbReference type="PROSITE" id="PS51194">
    <property type="entry name" value="HELICASE_CTER"/>
    <property type="match status" value="1"/>
</dbReference>
<evidence type="ECO:0000259" key="3">
    <source>
        <dbReference type="PROSITE" id="PS51192"/>
    </source>
</evidence>
<dbReference type="SMART" id="SM00490">
    <property type="entry name" value="HELICc"/>
    <property type="match status" value="1"/>
</dbReference>
<keyword evidence="1" id="KW-0547">Nucleotide-binding</keyword>
<dbReference type="RefSeq" id="WP_078794829.1">
    <property type="nucleotide sequence ID" value="NZ_JAUCQJ010000005.1"/>
</dbReference>
<dbReference type="SUPFAM" id="SSF52540">
    <property type="entry name" value="P-loop containing nucleoside triphosphate hydrolases"/>
    <property type="match status" value="2"/>
</dbReference>